<dbReference type="AlphaFoldDB" id="A0AA36CK62"/>
<name>A0AA36CK62_9BILA</name>
<evidence type="ECO:0000313" key="1">
    <source>
        <dbReference type="EMBL" id="CAJ0570554.1"/>
    </source>
</evidence>
<gene>
    <name evidence="1" type="ORF">MSPICULIGERA_LOCUS8991</name>
</gene>
<protein>
    <submittedName>
        <fullName evidence="1">Uncharacterized protein</fullName>
    </submittedName>
</protein>
<keyword evidence="2" id="KW-1185">Reference proteome</keyword>
<comment type="caution">
    <text evidence="1">The sequence shown here is derived from an EMBL/GenBank/DDBJ whole genome shotgun (WGS) entry which is preliminary data.</text>
</comment>
<sequence>MCIEEAKFTDKKLPHLRLGEPLLETTAPYCEFVSIQYATLSASEAESLRVEGIHTRRIGPHKVLNVKPHPAGDTRTLHPNSREYAGEYEGKDVLVTQWDFKMKLARRPRRRMPDFRARLDDFKATIPRLESFNEPDVTIPFAFIHWQDLVANEEIFHERISYAQYLKPTDSNLLQIADRLEGENISLPHLARSLSNGLKCLHEKGLAHGKIDNGSVWTEDFVNYKLSDGHVKKSISELAEVFGAIMRGENGPHPSAVQLDCKAHQKQDLIDLGILLGSFTLSPPRGAMGHFLKACEDASDAIELAEHCQFTRDPNSCEEVDAGDADMQDQDADMQDQDADMQDQDADMRPRFLLVPDGSDSGDGQAPEIEEQDVDLFPEMVDQHGDVQLNLGSPSDSNFLVCPVCEDRICQDMSRCATCNNWIHEGCAKVVGGVRFCCGDECR</sequence>
<organism evidence="1 2">
    <name type="scientific">Mesorhabditis spiculigera</name>
    <dbReference type="NCBI Taxonomy" id="96644"/>
    <lineage>
        <taxon>Eukaryota</taxon>
        <taxon>Metazoa</taxon>
        <taxon>Ecdysozoa</taxon>
        <taxon>Nematoda</taxon>
        <taxon>Chromadorea</taxon>
        <taxon>Rhabditida</taxon>
        <taxon>Rhabditina</taxon>
        <taxon>Rhabditomorpha</taxon>
        <taxon>Rhabditoidea</taxon>
        <taxon>Rhabditidae</taxon>
        <taxon>Mesorhabditinae</taxon>
        <taxon>Mesorhabditis</taxon>
    </lineage>
</organism>
<reference evidence="1" key="1">
    <citation type="submission" date="2023-06" db="EMBL/GenBank/DDBJ databases">
        <authorList>
            <person name="Delattre M."/>
        </authorList>
    </citation>
    <scope>NUCLEOTIDE SEQUENCE</scope>
    <source>
        <strain evidence="1">AF72</strain>
    </source>
</reference>
<accession>A0AA36CK62</accession>
<proteinExistence type="predicted"/>
<evidence type="ECO:0000313" key="2">
    <source>
        <dbReference type="Proteomes" id="UP001177023"/>
    </source>
</evidence>
<dbReference type="Proteomes" id="UP001177023">
    <property type="component" value="Unassembled WGS sequence"/>
</dbReference>
<feature type="non-terminal residue" evidence="1">
    <location>
        <position position="443"/>
    </location>
</feature>
<dbReference type="EMBL" id="CATQJA010002392">
    <property type="protein sequence ID" value="CAJ0570554.1"/>
    <property type="molecule type" value="Genomic_DNA"/>
</dbReference>